<accession>A0A556CH77</accession>
<name>A0A556CH77_BREAU</name>
<dbReference type="Proteomes" id="UP000316406">
    <property type="component" value="Unassembled WGS sequence"/>
</dbReference>
<dbReference type="RefSeq" id="WP_143922046.1">
    <property type="nucleotide sequence ID" value="NZ_VLTK01000004.1"/>
</dbReference>
<dbReference type="OrthoDB" id="3173333at2"/>
<dbReference type="Gene3D" id="3.40.630.30">
    <property type="match status" value="1"/>
</dbReference>
<reference evidence="4 5" key="1">
    <citation type="submission" date="2019-07" db="EMBL/GenBank/DDBJ databases">
        <title>Draft genome sequence of Brevibacterium aurantiacum XU54 isolated from Xinjiang China.</title>
        <authorList>
            <person name="Xu X."/>
        </authorList>
    </citation>
    <scope>NUCLEOTIDE SEQUENCE [LARGE SCALE GENOMIC DNA]</scope>
    <source>
        <strain evidence="4 5">XU54</strain>
    </source>
</reference>
<evidence type="ECO:0000313" key="5">
    <source>
        <dbReference type="Proteomes" id="UP000316406"/>
    </source>
</evidence>
<evidence type="ECO:0000259" key="3">
    <source>
        <dbReference type="PROSITE" id="PS51186"/>
    </source>
</evidence>
<keyword evidence="2" id="KW-0012">Acyltransferase</keyword>
<dbReference type="InterPro" id="IPR016181">
    <property type="entry name" value="Acyl_CoA_acyltransferase"/>
</dbReference>
<dbReference type="CDD" id="cd04301">
    <property type="entry name" value="NAT_SF"/>
    <property type="match status" value="1"/>
</dbReference>
<dbReference type="InterPro" id="IPR000182">
    <property type="entry name" value="GNAT_dom"/>
</dbReference>
<comment type="caution">
    <text evidence="4">The sequence shown here is derived from an EMBL/GenBank/DDBJ whole genome shotgun (WGS) entry which is preliminary data.</text>
</comment>
<dbReference type="EMBL" id="VLTK01000004">
    <property type="protein sequence ID" value="TSI16791.1"/>
    <property type="molecule type" value="Genomic_DNA"/>
</dbReference>
<proteinExistence type="predicted"/>
<dbReference type="SUPFAM" id="SSF55729">
    <property type="entry name" value="Acyl-CoA N-acyltransferases (Nat)"/>
    <property type="match status" value="1"/>
</dbReference>
<dbReference type="Pfam" id="PF00583">
    <property type="entry name" value="Acetyltransf_1"/>
    <property type="match status" value="1"/>
</dbReference>
<dbReference type="AlphaFoldDB" id="A0A556CH77"/>
<dbReference type="GO" id="GO:0016747">
    <property type="term" value="F:acyltransferase activity, transferring groups other than amino-acyl groups"/>
    <property type="evidence" value="ECO:0007669"/>
    <property type="project" value="InterPro"/>
</dbReference>
<dbReference type="PANTHER" id="PTHR43072">
    <property type="entry name" value="N-ACETYLTRANSFERASE"/>
    <property type="match status" value="1"/>
</dbReference>
<gene>
    <name evidence="4" type="ORF">FO013_08110</name>
</gene>
<organism evidence="4 5">
    <name type="scientific">Brevibacterium aurantiacum</name>
    <dbReference type="NCBI Taxonomy" id="273384"/>
    <lineage>
        <taxon>Bacteria</taxon>
        <taxon>Bacillati</taxon>
        <taxon>Actinomycetota</taxon>
        <taxon>Actinomycetes</taxon>
        <taxon>Micrococcales</taxon>
        <taxon>Brevibacteriaceae</taxon>
        <taxon>Brevibacterium</taxon>
    </lineage>
</organism>
<keyword evidence="1 4" id="KW-0808">Transferase</keyword>
<dbReference type="PROSITE" id="PS51186">
    <property type="entry name" value="GNAT"/>
    <property type="match status" value="1"/>
</dbReference>
<protein>
    <submittedName>
        <fullName evidence="4">N-acetyltransferase</fullName>
    </submittedName>
</protein>
<feature type="domain" description="N-acetyltransferase" evidence="3">
    <location>
        <begin position="3"/>
        <end position="164"/>
    </location>
</feature>
<evidence type="ECO:0000256" key="2">
    <source>
        <dbReference type="ARBA" id="ARBA00023315"/>
    </source>
</evidence>
<sequence>MSVTIRNMVDGDWSAVERVYAAGIAGGSATFASETPTKQDFFATRLAELSFVAELDGSVLGWAAATPTSDRDVYRGVIEHSVYVDPHATGRGLGSALLESLIERARGLGFWMLQASILPENTGSLRIHEKAGFRRVGRRERIGFMTFGPHAGTWRDTVLIEKRL</sequence>
<evidence type="ECO:0000313" key="4">
    <source>
        <dbReference type="EMBL" id="TSI16791.1"/>
    </source>
</evidence>
<evidence type="ECO:0000256" key="1">
    <source>
        <dbReference type="ARBA" id="ARBA00022679"/>
    </source>
</evidence>
<keyword evidence="5" id="KW-1185">Reference proteome</keyword>
<dbReference type="PANTHER" id="PTHR43072:SF23">
    <property type="entry name" value="UPF0039 PROTEIN C11D3.02C"/>
    <property type="match status" value="1"/>
</dbReference>